<gene>
    <name evidence="1" type="ORF">Pla108_37660</name>
</gene>
<organism evidence="1 2">
    <name type="scientific">Botrimarina colliarenosi</name>
    <dbReference type="NCBI Taxonomy" id="2528001"/>
    <lineage>
        <taxon>Bacteria</taxon>
        <taxon>Pseudomonadati</taxon>
        <taxon>Planctomycetota</taxon>
        <taxon>Planctomycetia</taxon>
        <taxon>Pirellulales</taxon>
        <taxon>Lacipirellulaceae</taxon>
        <taxon>Botrimarina</taxon>
    </lineage>
</organism>
<dbReference type="AlphaFoldDB" id="A0A5C6A2F5"/>
<sequence length="33" mass="3775">MALAMLADRHAHRNVVGLFAISPDCFRSRTDFR</sequence>
<evidence type="ECO:0000313" key="1">
    <source>
        <dbReference type="EMBL" id="TWT94054.1"/>
    </source>
</evidence>
<proteinExistence type="predicted"/>
<comment type="caution">
    <text evidence="1">The sequence shown here is derived from an EMBL/GenBank/DDBJ whole genome shotgun (WGS) entry which is preliminary data.</text>
</comment>
<keyword evidence="2" id="KW-1185">Reference proteome</keyword>
<reference evidence="1 2" key="1">
    <citation type="submission" date="2019-02" db="EMBL/GenBank/DDBJ databases">
        <title>Deep-cultivation of Planctomycetes and their phenomic and genomic characterization uncovers novel biology.</title>
        <authorList>
            <person name="Wiegand S."/>
            <person name="Jogler M."/>
            <person name="Boedeker C."/>
            <person name="Pinto D."/>
            <person name="Vollmers J."/>
            <person name="Rivas-Marin E."/>
            <person name="Kohn T."/>
            <person name="Peeters S.H."/>
            <person name="Heuer A."/>
            <person name="Rast P."/>
            <person name="Oberbeckmann S."/>
            <person name="Bunk B."/>
            <person name="Jeske O."/>
            <person name="Meyerdierks A."/>
            <person name="Storesund J.E."/>
            <person name="Kallscheuer N."/>
            <person name="Luecker S."/>
            <person name="Lage O.M."/>
            <person name="Pohl T."/>
            <person name="Merkel B.J."/>
            <person name="Hornburger P."/>
            <person name="Mueller R.-W."/>
            <person name="Bruemmer F."/>
            <person name="Labrenz M."/>
            <person name="Spormann A.M."/>
            <person name="Op Den Camp H."/>
            <person name="Overmann J."/>
            <person name="Amann R."/>
            <person name="Jetten M.S.M."/>
            <person name="Mascher T."/>
            <person name="Medema M.H."/>
            <person name="Devos D.P."/>
            <person name="Kaster A.-K."/>
            <person name="Ovreas L."/>
            <person name="Rohde M."/>
            <person name="Galperin M.Y."/>
            <person name="Jogler C."/>
        </authorList>
    </citation>
    <scope>NUCLEOTIDE SEQUENCE [LARGE SCALE GENOMIC DNA]</scope>
    <source>
        <strain evidence="1 2">Pla108</strain>
    </source>
</reference>
<name>A0A5C6A2F5_9BACT</name>
<dbReference type="EMBL" id="SJPR01000007">
    <property type="protein sequence ID" value="TWT94054.1"/>
    <property type="molecule type" value="Genomic_DNA"/>
</dbReference>
<accession>A0A5C6A2F5</accession>
<protein>
    <submittedName>
        <fullName evidence="1">Uncharacterized protein</fullName>
    </submittedName>
</protein>
<dbReference type="Proteomes" id="UP000317421">
    <property type="component" value="Unassembled WGS sequence"/>
</dbReference>
<evidence type="ECO:0000313" key="2">
    <source>
        <dbReference type="Proteomes" id="UP000317421"/>
    </source>
</evidence>